<keyword evidence="4" id="KW-1185">Reference proteome</keyword>
<comment type="caution">
    <text evidence="3">The sequence shown here is derived from an EMBL/GenBank/DDBJ whole genome shotgun (WGS) entry which is preliminary data.</text>
</comment>
<dbReference type="OrthoDB" id="5372487at2"/>
<dbReference type="Gene3D" id="3.30.470.20">
    <property type="entry name" value="ATP-grasp fold, B domain"/>
    <property type="match status" value="1"/>
</dbReference>
<proteinExistence type="predicted"/>
<protein>
    <recommendedName>
        <fullName evidence="2">ATP-grasp domain-containing protein</fullName>
    </recommendedName>
</protein>
<dbReference type="AlphaFoldDB" id="A0A0A0ER69"/>
<keyword evidence="1" id="KW-0547">Nucleotide-binding</keyword>
<dbReference type="SUPFAM" id="SSF56059">
    <property type="entry name" value="Glutathione synthetase ATP-binding domain-like"/>
    <property type="match status" value="1"/>
</dbReference>
<feature type="domain" description="ATP-grasp" evidence="2">
    <location>
        <begin position="115"/>
        <end position="310"/>
    </location>
</feature>
<accession>A0A0A0ER69</accession>
<evidence type="ECO:0000313" key="4">
    <source>
        <dbReference type="Proteomes" id="UP000030017"/>
    </source>
</evidence>
<keyword evidence="1" id="KW-0067">ATP-binding</keyword>
<dbReference type="GO" id="GO:0046872">
    <property type="term" value="F:metal ion binding"/>
    <property type="evidence" value="ECO:0007669"/>
    <property type="project" value="InterPro"/>
</dbReference>
<dbReference type="eggNOG" id="COG3919">
    <property type="taxonomic scope" value="Bacteria"/>
</dbReference>
<sequence>MPAIVVGRGETGLGALRALVLAGIPAYVACPKDDLVTRSRWYRPVPGAGWDGSINAATAGLLRAMPLEGAVLVPGCDDAALWLADLPHGDLGSRFRVSSSPRASLEILQDKSLFGRYLGSTAIPHPRTFTISSAADVAAVPFDSLDRVFVKPADSQAFNAAFGAKGIWADSRAGFEAIWHRLDQRGFKLIAQEYVPGTSADHYFIDGFRDANGTLTGLFARRRWRIHPADFGNSSYCESVPLQQLGAAVGHLETLLADLQYRGIFSAEFKRDARDGRLCILEVNTRAWWYVEFAARCGVNVCAMAYQDAQGLPVTRSQHAPVSGAGCVRLDDDFKAVRSLGASRSWWRAAWQWARAHHHVFRWDDPRPAAALLWAGLRRRMTQAFKPAVTGEVAALSRGKRAS</sequence>
<reference evidence="3 4" key="1">
    <citation type="submission" date="2013-08" db="EMBL/GenBank/DDBJ databases">
        <title>Genome sequencing of Lysobacter.</title>
        <authorList>
            <person name="Zhang S."/>
            <person name="Wang G."/>
        </authorList>
    </citation>
    <scope>NUCLEOTIDE SEQUENCE [LARGE SCALE GENOMIC DNA]</scope>
    <source>
        <strain evidence="3 4">Ko07</strain>
    </source>
</reference>
<evidence type="ECO:0000313" key="3">
    <source>
        <dbReference type="EMBL" id="KGM52710.1"/>
    </source>
</evidence>
<dbReference type="GO" id="GO:0005524">
    <property type="term" value="F:ATP binding"/>
    <property type="evidence" value="ECO:0007669"/>
    <property type="project" value="UniProtKB-UniRule"/>
</dbReference>
<organism evidence="3 4">
    <name type="scientific">Lysobacter concretionis Ko07 = DSM 16239</name>
    <dbReference type="NCBI Taxonomy" id="1122185"/>
    <lineage>
        <taxon>Bacteria</taxon>
        <taxon>Pseudomonadati</taxon>
        <taxon>Pseudomonadota</taxon>
        <taxon>Gammaproteobacteria</taxon>
        <taxon>Lysobacterales</taxon>
        <taxon>Lysobacteraceae</taxon>
        <taxon>Novilysobacter</taxon>
    </lineage>
</organism>
<dbReference type="STRING" id="1122185.N792_00185"/>
<name>A0A0A0ER69_9GAMM</name>
<evidence type="ECO:0000259" key="2">
    <source>
        <dbReference type="PROSITE" id="PS50975"/>
    </source>
</evidence>
<dbReference type="InterPro" id="IPR011761">
    <property type="entry name" value="ATP-grasp"/>
</dbReference>
<dbReference type="Proteomes" id="UP000030017">
    <property type="component" value="Unassembled WGS sequence"/>
</dbReference>
<dbReference type="EMBL" id="AVPS01000001">
    <property type="protein sequence ID" value="KGM52710.1"/>
    <property type="molecule type" value="Genomic_DNA"/>
</dbReference>
<dbReference type="PROSITE" id="PS50975">
    <property type="entry name" value="ATP_GRASP"/>
    <property type="match status" value="1"/>
</dbReference>
<gene>
    <name evidence="3" type="ORF">N792_00185</name>
</gene>
<evidence type="ECO:0000256" key="1">
    <source>
        <dbReference type="PROSITE-ProRule" id="PRU00409"/>
    </source>
</evidence>